<organism evidence="2 3">
    <name type="scientific">Anditalea andensis</name>
    <dbReference type="NCBI Taxonomy" id="1048983"/>
    <lineage>
        <taxon>Bacteria</taxon>
        <taxon>Pseudomonadati</taxon>
        <taxon>Bacteroidota</taxon>
        <taxon>Cytophagia</taxon>
        <taxon>Cytophagales</taxon>
        <taxon>Cytophagaceae</taxon>
        <taxon>Anditalea</taxon>
    </lineage>
</organism>
<proteinExistence type="predicted"/>
<dbReference type="AlphaFoldDB" id="A0A074KUN5"/>
<dbReference type="Pfam" id="PF01381">
    <property type="entry name" value="HTH_3"/>
    <property type="match status" value="1"/>
</dbReference>
<dbReference type="CDD" id="cd00093">
    <property type="entry name" value="HTH_XRE"/>
    <property type="match status" value="1"/>
</dbReference>
<dbReference type="PROSITE" id="PS50943">
    <property type="entry name" value="HTH_CROC1"/>
    <property type="match status" value="1"/>
</dbReference>
<reference evidence="2 3" key="1">
    <citation type="submission" date="2014-04" db="EMBL/GenBank/DDBJ databases">
        <title>Characterization and application of a salt tolerant electro-active bacterium.</title>
        <authorList>
            <person name="Yang L."/>
            <person name="Wei S."/>
            <person name="Tay Q.X.M."/>
        </authorList>
    </citation>
    <scope>NUCLEOTIDE SEQUENCE [LARGE SCALE GENOMIC DNA]</scope>
    <source>
        <strain evidence="2 3">LY1</strain>
    </source>
</reference>
<dbReference type="GO" id="GO:0003677">
    <property type="term" value="F:DNA binding"/>
    <property type="evidence" value="ECO:0007669"/>
    <property type="project" value="UniProtKB-KW"/>
</dbReference>
<accession>A0A074KUN5</accession>
<dbReference type="InterPro" id="IPR001387">
    <property type="entry name" value="Cro/C1-type_HTH"/>
</dbReference>
<dbReference type="OrthoDB" id="959646at2"/>
<protein>
    <submittedName>
        <fullName evidence="2">DNA-binding protein</fullName>
    </submittedName>
</protein>
<keyword evidence="3" id="KW-1185">Reference proteome</keyword>
<comment type="caution">
    <text evidence="2">The sequence shown here is derived from an EMBL/GenBank/DDBJ whole genome shotgun (WGS) entry which is preliminary data.</text>
</comment>
<keyword evidence="2" id="KW-0238">DNA-binding</keyword>
<dbReference type="EMBL" id="JMIH01000020">
    <property type="protein sequence ID" value="KEO73676.1"/>
    <property type="molecule type" value="Genomic_DNA"/>
</dbReference>
<dbReference type="RefSeq" id="WP_035074224.1">
    <property type="nucleotide sequence ID" value="NZ_JMIH01000020.1"/>
</dbReference>
<dbReference type="Proteomes" id="UP000027821">
    <property type="component" value="Unassembled WGS sequence"/>
</dbReference>
<dbReference type="SUPFAM" id="SSF47413">
    <property type="entry name" value="lambda repressor-like DNA-binding domains"/>
    <property type="match status" value="1"/>
</dbReference>
<dbReference type="InterPro" id="IPR010982">
    <property type="entry name" value="Lambda_DNA-bd_dom_sf"/>
</dbReference>
<sequence length="135" mass="15969">MMKAQKIMRILRESRDYSQEYVANILEMNQKTYSNLESGKTKLTLERINQLAEFYQVRPEYFLADDLPVINYNTGAKSNSNSGYIHNFINDNNTELLYERLIFEKDQIIKEKDNQINLLKDIIDSLKHELSTLKK</sequence>
<gene>
    <name evidence="2" type="ORF">EL17_11085</name>
</gene>
<evidence type="ECO:0000313" key="3">
    <source>
        <dbReference type="Proteomes" id="UP000027821"/>
    </source>
</evidence>
<dbReference type="STRING" id="1048983.EL17_11085"/>
<dbReference type="SMART" id="SM00530">
    <property type="entry name" value="HTH_XRE"/>
    <property type="match status" value="1"/>
</dbReference>
<feature type="domain" description="HTH cro/C1-type" evidence="1">
    <location>
        <begin position="8"/>
        <end position="62"/>
    </location>
</feature>
<evidence type="ECO:0000259" key="1">
    <source>
        <dbReference type="PROSITE" id="PS50943"/>
    </source>
</evidence>
<dbReference type="eggNOG" id="COG1396">
    <property type="taxonomic scope" value="Bacteria"/>
</dbReference>
<dbReference type="Gene3D" id="1.10.260.40">
    <property type="entry name" value="lambda repressor-like DNA-binding domains"/>
    <property type="match status" value="1"/>
</dbReference>
<evidence type="ECO:0000313" key="2">
    <source>
        <dbReference type="EMBL" id="KEO73676.1"/>
    </source>
</evidence>
<name>A0A074KUN5_9BACT</name>